<dbReference type="PANTHER" id="PTHR20992">
    <property type="entry name" value="AT15442P-RELATED"/>
    <property type="match status" value="1"/>
</dbReference>
<feature type="transmembrane region" description="Helical" evidence="1">
    <location>
        <begin position="139"/>
        <end position="162"/>
    </location>
</feature>
<feature type="transmembrane region" description="Helical" evidence="1">
    <location>
        <begin position="275"/>
        <end position="297"/>
    </location>
</feature>
<dbReference type="Proteomes" id="UP000766904">
    <property type="component" value="Unassembled WGS sequence"/>
</dbReference>
<feature type="transmembrane region" description="Helical" evidence="1">
    <location>
        <begin position="243"/>
        <end position="269"/>
    </location>
</feature>
<keyword evidence="3" id="KW-1185">Reference proteome</keyword>
<keyword evidence="1" id="KW-1133">Transmembrane helix</keyword>
<dbReference type="NCBIfam" id="TIGR00341">
    <property type="entry name" value="TIGR00341 family protein"/>
    <property type="match status" value="1"/>
</dbReference>
<evidence type="ECO:0000313" key="2">
    <source>
        <dbReference type="EMBL" id="TYL36517.1"/>
    </source>
</evidence>
<feature type="transmembrane region" description="Helical" evidence="1">
    <location>
        <begin position="317"/>
        <end position="338"/>
    </location>
</feature>
<gene>
    <name evidence="2" type="ORF">CV102_22095</name>
</gene>
<feature type="transmembrane region" description="Helical" evidence="1">
    <location>
        <begin position="114"/>
        <end position="133"/>
    </location>
</feature>
<dbReference type="PANTHER" id="PTHR20992:SF9">
    <property type="entry name" value="AT15442P-RELATED"/>
    <property type="match status" value="1"/>
</dbReference>
<keyword evidence="1" id="KW-0472">Membrane</keyword>
<evidence type="ECO:0000313" key="3">
    <source>
        <dbReference type="Proteomes" id="UP000766904"/>
    </source>
</evidence>
<dbReference type="InterPro" id="IPR005240">
    <property type="entry name" value="DUF389"/>
</dbReference>
<comment type="caution">
    <text evidence="2">The sequence shown here is derived from an EMBL/GenBank/DDBJ whole genome shotgun (WGS) entry which is preliminary data.</text>
</comment>
<reference evidence="2" key="1">
    <citation type="submission" date="2017-11" db="EMBL/GenBank/DDBJ databases">
        <authorList>
            <person name="Kajale S.C."/>
            <person name="Sharma A."/>
        </authorList>
    </citation>
    <scope>NUCLEOTIDE SEQUENCE</scope>
    <source>
        <strain evidence="2">LS1_42</strain>
    </source>
</reference>
<accession>A0A8J8TQG8</accession>
<dbReference type="AlphaFoldDB" id="A0A8J8TQG8"/>
<sequence>MRYLEITVPEGRRQAVLNVLDAEGIEYVVSDETSASGADAVVRFPLPTRAVESVLDRLNEAGLDDARVVVINAETVISREFDELIDRYSQGGQRGERTSRQVLRTRADELTPTFSIYIVMLLISSVVATAGLLSDSPAVVVGSMVIAPLIGPALAANVGIVTGDDELRSTGFRYQVVGVAIVIAASIGIAVLARLGGLEPAGVDIVVVAELEERVSPNLLSLAVALGAGVAGILSLTRGFSEAIVGVMIAAALIPPAAAVGITAGWGMYGAAAGAFVLVVVNVLSINAAALVTLWVAGYRPQGLFEVSPTRKPTIRYATIFGIALLVLAAPLGGITLLEFQTTQLKSTADEEVAAVLEDPEYDDVREESVEVILDDDYPIRSIDRVVVRISGHDPGPEPELSDRIYERIAAHVDDPVVVEVQYVVAEQRDESSGDRVVVHTAPADR</sequence>
<organism evidence="2 3">
    <name type="scientific">Natronococcus pandeyae</name>
    <dbReference type="NCBI Taxonomy" id="2055836"/>
    <lineage>
        <taxon>Archaea</taxon>
        <taxon>Methanobacteriati</taxon>
        <taxon>Methanobacteriota</taxon>
        <taxon>Stenosarchaea group</taxon>
        <taxon>Halobacteria</taxon>
        <taxon>Halobacteriales</taxon>
        <taxon>Natrialbaceae</taxon>
        <taxon>Natronococcus</taxon>
    </lineage>
</organism>
<proteinExistence type="predicted"/>
<protein>
    <submittedName>
        <fullName evidence="2">TIGR00341 family protein</fullName>
    </submittedName>
</protein>
<name>A0A8J8TQG8_9EURY</name>
<evidence type="ECO:0000256" key="1">
    <source>
        <dbReference type="SAM" id="Phobius"/>
    </source>
</evidence>
<dbReference type="Pfam" id="PF04087">
    <property type="entry name" value="DUF389"/>
    <property type="match status" value="1"/>
</dbReference>
<feature type="transmembrane region" description="Helical" evidence="1">
    <location>
        <begin position="215"/>
        <end position="236"/>
    </location>
</feature>
<dbReference type="RefSeq" id="WP_148860163.1">
    <property type="nucleotide sequence ID" value="NZ_PHNJ01000017.1"/>
</dbReference>
<feature type="transmembrane region" description="Helical" evidence="1">
    <location>
        <begin position="174"/>
        <end position="195"/>
    </location>
</feature>
<dbReference type="OrthoDB" id="3266at2157"/>
<keyword evidence="1" id="KW-0812">Transmembrane</keyword>
<dbReference type="EMBL" id="PHNJ01000017">
    <property type="protein sequence ID" value="TYL36517.1"/>
    <property type="molecule type" value="Genomic_DNA"/>
</dbReference>